<proteinExistence type="predicted"/>
<accession>A0A931G506</accession>
<dbReference type="Proteomes" id="UP000598146">
    <property type="component" value="Unassembled WGS sequence"/>
</dbReference>
<dbReference type="EMBL" id="JADQTO010000017">
    <property type="protein sequence ID" value="MBG0565799.1"/>
    <property type="molecule type" value="Genomic_DNA"/>
</dbReference>
<reference evidence="1" key="1">
    <citation type="submission" date="2020-11" db="EMBL/GenBank/DDBJ databases">
        <title>Isolation and identification of active actinomycetes.</title>
        <authorList>
            <person name="Sun X."/>
        </authorList>
    </citation>
    <scope>NUCLEOTIDE SEQUENCE</scope>
    <source>
        <strain evidence="1">NEAU-A11</strain>
    </source>
</reference>
<name>A0A931G506_9ACTN</name>
<gene>
    <name evidence="1" type="ORF">I4J89_30550</name>
</gene>
<organism evidence="1 2">
    <name type="scientific">Actinoplanes aureus</name>
    <dbReference type="NCBI Taxonomy" id="2792083"/>
    <lineage>
        <taxon>Bacteria</taxon>
        <taxon>Bacillati</taxon>
        <taxon>Actinomycetota</taxon>
        <taxon>Actinomycetes</taxon>
        <taxon>Micromonosporales</taxon>
        <taxon>Micromonosporaceae</taxon>
        <taxon>Actinoplanes</taxon>
    </lineage>
</organism>
<evidence type="ECO:0000313" key="1">
    <source>
        <dbReference type="EMBL" id="MBG0565799.1"/>
    </source>
</evidence>
<evidence type="ECO:0000313" key="2">
    <source>
        <dbReference type="Proteomes" id="UP000598146"/>
    </source>
</evidence>
<comment type="caution">
    <text evidence="1">The sequence shown here is derived from an EMBL/GenBank/DDBJ whole genome shotgun (WGS) entry which is preliminary data.</text>
</comment>
<dbReference type="RefSeq" id="WP_196417584.1">
    <property type="nucleotide sequence ID" value="NZ_JADQTO010000017.1"/>
</dbReference>
<dbReference type="AlphaFoldDB" id="A0A931G506"/>
<sequence length="62" mass="6869">MTRLEICFAGDDRLQEFDVLDGTAENIAGLLSDPDAVLPCGDHLVDVYVPVRHIAYVRVPRT</sequence>
<keyword evidence="2" id="KW-1185">Reference proteome</keyword>
<protein>
    <submittedName>
        <fullName evidence="1">Uncharacterized protein</fullName>
    </submittedName>
</protein>